<keyword evidence="13" id="KW-1185">Reference proteome</keyword>
<dbReference type="PANTHER" id="PTHR31064:SF30">
    <property type="entry name" value="HIGH-AFFINITY POTASSIUM TRANSPORT PROTEIN-RELATED"/>
    <property type="match status" value="1"/>
</dbReference>
<dbReference type="Pfam" id="PF02386">
    <property type="entry name" value="TrkH"/>
    <property type="match status" value="1"/>
</dbReference>
<dbReference type="EMBL" id="JAEOAQ010000002">
    <property type="protein sequence ID" value="KAG5420608.1"/>
    <property type="molecule type" value="Genomic_DNA"/>
</dbReference>
<dbReference type="InterPro" id="IPR015958">
    <property type="entry name" value="Trk1_fungi"/>
</dbReference>
<comment type="caution">
    <text evidence="12">The sequence shown here is derived from an EMBL/GenBank/DDBJ whole genome shotgun (WGS) entry which is preliminary data.</text>
</comment>
<keyword evidence="3 10" id="KW-0813">Transport</keyword>
<feature type="compositionally biased region" description="Basic and acidic residues" evidence="11">
    <location>
        <begin position="274"/>
        <end position="288"/>
    </location>
</feature>
<keyword evidence="4 10" id="KW-0633">Potassium transport</keyword>
<keyword evidence="7 10" id="KW-1133">Transmembrane helix</keyword>
<dbReference type="Proteomes" id="UP000669133">
    <property type="component" value="Unassembled WGS sequence"/>
</dbReference>
<dbReference type="RefSeq" id="XP_067549724.1">
    <property type="nucleotide sequence ID" value="XM_067691349.1"/>
</dbReference>
<feature type="compositionally biased region" description="Acidic residues" evidence="11">
    <location>
        <begin position="331"/>
        <end position="341"/>
    </location>
</feature>
<feature type="transmembrane region" description="Helical" evidence="10">
    <location>
        <begin position="605"/>
        <end position="629"/>
    </location>
</feature>
<gene>
    <name evidence="12" type="ORF">I9W82_002489</name>
</gene>
<keyword evidence="6 10" id="KW-0630">Potassium</keyword>
<feature type="transmembrane region" description="Helical" evidence="10">
    <location>
        <begin position="863"/>
        <end position="879"/>
    </location>
</feature>
<dbReference type="InterPro" id="IPR051143">
    <property type="entry name" value="TrkH_K-transport"/>
</dbReference>
<evidence type="ECO:0000256" key="5">
    <source>
        <dbReference type="ARBA" id="ARBA00022692"/>
    </source>
</evidence>
<dbReference type="PANTHER" id="PTHR31064">
    <property type="entry name" value="POTASSIUM TRANSPORT PROTEIN DDB_G0292412-RELATED"/>
    <property type="match status" value="1"/>
</dbReference>
<feature type="compositionally biased region" description="Polar residues" evidence="11">
    <location>
        <begin position="474"/>
        <end position="489"/>
    </location>
</feature>
<feature type="region of interest" description="Disordered" evidence="11">
    <location>
        <begin position="1010"/>
        <end position="1050"/>
    </location>
</feature>
<feature type="compositionally biased region" description="Basic residues" evidence="11">
    <location>
        <begin position="379"/>
        <end position="402"/>
    </location>
</feature>
<feature type="transmembrane region" description="Helical" evidence="10">
    <location>
        <begin position="891"/>
        <end position="910"/>
    </location>
</feature>
<comment type="similarity">
    <text evidence="2 10">Belongs to the TrkH potassium transport family.</text>
</comment>
<feature type="transmembrane region" description="Helical" evidence="10">
    <location>
        <begin position="678"/>
        <end position="706"/>
    </location>
</feature>
<organism evidence="12 13">
    <name type="scientific">Candida metapsilosis</name>
    <dbReference type="NCBI Taxonomy" id="273372"/>
    <lineage>
        <taxon>Eukaryota</taxon>
        <taxon>Fungi</taxon>
        <taxon>Dikarya</taxon>
        <taxon>Ascomycota</taxon>
        <taxon>Saccharomycotina</taxon>
        <taxon>Pichiomycetes</taxon>
        <taxon>Debaryomycetaceae</taxon>
        <taxon>Candida/Lodderomyces clade</taxon>
        <taxon>Candida</taxon>
    </lineage>
</organism>
<reference evidence="12 13" key="1">
    <citation type="submission" date="2020-12" db="EMBL/GenBank/DDBJ databases">
        <title>Effect of drift, selection, and recombination on the evolution of hybrid genomes in Candida yeast pathogens.</title>
        <authorList>
            <person name="Mixao V."/>
            <person name="Ksiezopolska E."/>
            <person name="Saus E."/>
            <person name="Boekhout T."/>
            <person name="Gacser A."/>
            <person name="Gabaldon T."/>
        </authorList>
    </citation>
    <scope>NUCLEOTIDE SEQUENCE [LARGE SCALE GENOMIC DNA]</scope>
    <source>
        <strain evidence="12 13">BP57</strain>
    </source>
</reference>
<feature type="compositionally biased region" description="Polar residues" evidence="11">
    <location>
        <begin position="1035"/>
        <end position="1050"/>
    </location>
</feature>
<evidence type="ECO:0000256" key="2">
    <source>
        <dbReference type="ARBA" id="ARBA00009137"/>
    </source>
</evidence>
<comment type="subcellular location">
    <subcellularLocation>
        <location evidence="1">Membrane</location>
        <topology evidence="1">Multi-pass membrane protein</topology>
    </subcellularLocation>
</comment>
<dbReference type="NCBIfam" id="TIGR00934">
    <property type="entry name" value="2a38euk"/>
    <property type="match status" value="1"/>
</dbReference>
<evidence type="ECO:0000313" key="12">
    <source>
        <dbReference type="EMBL" id="KAG5420608.1"/>
    </source>
</evidence>
<feature type="compositionally biased region" description="Polar residues" evidence="11">
    <location>
        <begin position="532"/>
        <end position="542"/>
    </location>
</feature>
<dbReference type="GO" id="GO:1990573">
    <property type="term" value="P:potassium ion import across plasma membrane"/>
    <property type="evidence" value="ECO:0007669"/>
    <property type="project" value="TreeGrafter"/>
</dbReference>
<dbReference type="AlphaFoldDB" id="A0A8H8DBN7"/>
<feature type="compositionally biased region" description="Acidic residues" evidence="11">
    <location>
        <begin position="407"/>
        <end position="425"/>
    </location>
</feature>
<keyword evidence="9 10" id="KW-0472">Membrane</keyword>
<evidence type="ECO:0000256" key="4">
    <source>
        <dbReference type="ARBA" id="ARBA00022538"/>
    </source>
</evidence>
<dbReference type="InterPro" id="IPR004773">
    <property type="entry name" value="K/Na_transp_Trk1/HKT1"/>
</dbReference>
<protein>
    <recommendedName>
        <fullName evidence="10">Potassium transport protein</fullName>
    </recommendedName>
</protein>
<dbReference type="OrthoDB" id="9999863at2759"/>
<evidence type="ECO:0000256" key="7">
    <source>
        <dbReference type="ARBA" id="ARBA00022989"/>
    </source>
</evidence>
<dbReference type="PIRSF" id="PIRSF002450">
    <property type="entry name" value="K+_transpter_TRK"/>
    <property type="match status" value="1"/>
</dbReference>
<feature type="compositionally biased region" description="Polar residues" evidence="11">
    <location>
        <begin position="312"/>
        <end position="328"/>
    </location>
</feature>
<evidence type="ECO:0000256" key="6">
    <source>
        <dbReference type="ARBA" id="ARBA00022958"/>
    </source>
</evidence>
<feature type="compositionally biased region" description="Basic and acidic residues" evidence="11">
    <location>
        <begin position="249"/>
        <end position="267"/>
    </location>
</feature>
<sequence length="1050" mass="118543">MPSVPNIPQRFRRTRFKEDLGFKIRNLLHRVVSAVYPYSKILLPNFRAVHYFYILTFCFLGSILVYPVKTMPYIDALFFTCGASTQAGLNTVDVNKISLYQQIILYIIPSLTNPIWIHGSLLLVRLYYFERHFDNIKENSKLNFQMRKSATLARLGSMASANSTRMNTASNKDLGINQKDQEVDSSQSPPSLHGNETHNGHGAAEHVSEPSDDEDDLGDSRNRTSLDQPTTVNHAIKFGALPHPKRKKSIDPEDMYRSINMLREKHNSKQTGGGERDGDQNEGSDSRPPHTPSIHFADSTSPRMRRRRKSHGSTSTSQNSPSDVTDGSDNQNDDNDDDDDVLVIKPPNEVEDATTHNAIFTRKRLSKERKSSWIPLTTRKSHRPWRHRLRKTLSNSSRKRRSQASSDAEDVDDDDDASIDSEVEDNNISADDATRFDSRSGAENSDAFDDNEDEDYDGEIEDGVTDDNDGDDISPTSSGNQGRRQSASSLAEGAVPARAIKFDNTLPDKARTKRRQNRFKKLKRYRTPALSGVSSGATAAQNDSGSESEDSYDESDHGFHPGLSRTMSGNYLSFAPTVGRNSTFIKMTAEQKDELGGIEYRAVKLLLKIIVCYFFGFLIIPAFMLLIWVYCMPHYKKMLNDNGITPGWWAFYTIQSSFNDLGFTLTPDSMNSFHENAFVQILCGFLIVIGNTGFPIFLRFIIWVLFKMAPDLSLYKESLGFLLDHPRRCFTLLFPSVPTWWLLFVLVALNGFDLVIFCILDIHNEIFDGVPTGYRVLNGLFQALCTRTVGFSIIDLSKLHSACQVSYMLMMYVSVLPIAISVRRTNVYEEQSLGVYAQEEEGDEKTPSNFVGAHLRNQLSYDLWYIFLGMFIICIAEGKKLQEMEVRFSEFAILFEIISAYGTVGMSLGYPDVNTSLSGTFNVVSKLVIIAMMIRGRHRGLPYTIDRAILLPNDEMRRHDDLQEQHALRRQRSSERGTTLDRVATFARGGPIDGGDNILSRVLTNVEQLRDKRRKRKESATMDSNSSNRDHAHSLHSSNPNYLVTTVSHV</sequence>
<evidence type="ECO:0000256" key="11">
    <source>
        <dbReference type="SAM" id="MobiDB-lite"/>
    </source>
</evidence>
<evidence type="ECO:0000256" key="1">
    <source>
        <dbReference type="ARBA" id="ARBA00004141"/>
    </source>
</evidence>
<feature type="transmembrane region" description="Helical" evidence="10">
    <location>
        <begin position="740"/>
        <end position="760"/>
    </location>
</feature>
<evidence type="ECO:0000256" key="8">
    <source>
        <dbReference type="ARBA" id="ARBA00023065"/>
    </source>
</evidence>
<dbReference type="GO" id="GO:0005886">
    <property type="term" value="C:plasma membrane"/>
    <property type="evidence" value="ECO:0007669"/>
    <property type="project" value="InterPro"/>
</dbReference>
<feature type="transmembrane region" description="Helical" evidence="10">
    <location>
        <begin position="916"/>
        <end position="934"/>
    </location>
</feature>
<evidence type="ECO:0000256" key="3">
    <source>
        <dbReference type="ARBA" id="ARBA00022448"/>
    </source>
</evidence>
<feature type="transmembrane region" description="Helical" evidence="10">
    <location>
        <begin position="48"/>
        <end position="68"/>
    </location>
</feature>
<name>A0A8H8DBN7_9ASCO</name>
<evidence type="ECO:0000256" key="10">
    <source>
        <dbReference type="PIRNR" id="PIRNR002450"/>
    </source>
</evidence>
<feature type="region of interest" description="Disordered" evidence="11">
    <location>
        <begin position="180"/>
        <end position="559"/>
    </location>
</feature>
<evidence type="ECO:0000256" key="9">
    <source>
        <dbReference type="ARBA" id="ARBA00023136"/>
    </source>
</evidence>
<dbReference type="GO" id="GO:0030007">
    <property type="term" value="P:intracellular potassium ion homeostasis"/>
    <property type="evidence" value="ECO:0007669"/>
    <property type="project" value="UniProtKB-UniRule"/>
</dbReference>
<accession>A0A8H8DBN7</accession>
<dbReference type="GeneID" id="93651118"/>
<feature type="compositionally biased region" description="Acidic residues" evidence="11">
    <location>
        <begin position="446"/>
        <end position="472"/>
    </location>
</feature>
<dbReference type="GO" id="GO:0140107">
    <property type="term" value="F:high-affinity potassium ion transmembrane transporter activity"/>
    <property type="evidence" value="ECO:0007669"/>
    <property type="project" value="TreeGrafter"/>
</dbReference>
<keyword evidence="8 10" id="KW-0406">Ion transport</keyword>
<feature type="compositionally biased region" description="Basic residues" evidence="11">
    <location>
        <begin position="511"/>
        <end position="526"/>
    </location>
</feature>
<evidence type="ECO:0000313" key="13">
    <source>
        <dbReference type="Proteomes" id="UP000669133"/>
    </source>
</evidence>
<feature type="compositionally biased region" description="Basic and acidic residues" evidence="11">
    <location>
        <begin position="195"/>
        <end position="209"/>
    </location>
</feature>
<dbReference type="InterPro" id="IPR003445">
    <property type="entry name" value="Cat_transpt"/>
</dbReference>
<keyword evidence="5 10" id="KW-0812">Transmembrane</keyword>
<proteinExistence type="inferred from homology"/>